<reference evidence="4" key="1">
    <citation type="journal article" date="2023" name="Mol. Phylogenet. Evol.">
        <title>Genome-scale phylogeny and comparative genomics of the fungal order Sordariales.</title>
        <authorList>
            <person name="Hensen N."/>
            <person name="Bonometti L."/>
            <person name="Westerberg I."/>
            <person name="Brannstrom I.O."/>
            <person name="Guillou S."/>
            <person name="Cros-Aarteil S."/>
            <person name="Calhoun S."/>
            <person name="Haridas S."/>
            <person name="Kuo A."/>
            <person name="Mondo S."/>
            <person name="Pangilinan J."/>
            <person name="Riley R."/>
            <person name="LaButti K."/>
            <person name="Andreopoulos B."/>
            <person name="Lipzen A."/>
            <person name="Chen C."/>
            <person name="Yan M."/>
            <person name="Daum C."/>
            <person name="Ng V."/>
            <person name="Clum A."/>
            <person name="Steindorff A."/>
            <person name="Ohm R.A."/>
            <person name="Martin F."/>
            <person name="Silar P."/>
            <person name="Natvig D.O."/>
            <person name="Lalanne C."/>
            <person name="Gautier V."/>
            <person name="Ament-Velasquez S.L."/>
            <person name="Kruys A."/>
            <person name="Hutchinson M.I."/>
            <person name="Powell A.J."/>
            <person name="Barry K."/>
            <person name="Miller A.N."/>
            <person name="Grigoriev I.V."/>
            <person name="Debuchy R."/>
            <person name="Gladieux P."/>
            <person name="Hiltunen Thoren M."/>
            <person name="Johannesson H."/>
        </authorList>
    </citation>
    <scope>NUCLEOTIDE SEQUENCE [LARGE SCALE GENOMIC DNA]</scope>
    <source>
        <strain evidence="4">CBS 340.73</strain>
    </source>
</reference>
<dbReference type="Proteomes" id="UP001303473">
    <property type="component" value="Unassembled WGS sequence"/>
</dbReference>
<proteinExistence type="predicted"/>
<feature type="compositionally biased region" description="Low complexity" evidence="1">
    <location>
        <begin position="81"/>
        <end position="98"/>
    </location>
</feature>
<name>A0AAN6N849_9PEZI</name>
<feature type="compositionally biased region" description="Polar residues" evidence="1">
    <location>
        <begin position="70"/>
        <end position="80"/>
    </location>
</feature>
<accession>A0AAN6N849</accession>
<evidence type="ECO:0000313" key="4">
    <source>
        <dbReference type="Proteomes" id="UP001303473"/>
    </source>
</evidence>
<gene>
    <name evidence="3" type="ORF">QBC46DRAFT_259902</name>
</gene>
<dbReference type="InterPro" id="IPR025676">
    <property type="entry name" value="Clr5_dom"/>
</dbReference>
<evidence type="ECO:0000256" key="1">
    <source>
        <dbReference type="SAM" id="MobiDB-lite"/>
    </source>
</evidence>
<dbReference type="PANTHER" id="PTHR38788:SF3">
    <property type="entry name" value="CLR5 DOMAIN-CONTAINING PROTEIN"/>
    <property type="match status" value="1"/>
</dbReference>
<feature type="domain" description="Clr5" evidence="2">
    <location>
        <begin position="111"/>
        <end position="163"/>
    </location>
</feature>
<evidence type="ECO:0000313" key="3">
    <source>
        <dbReference type="EMBL" id="KAK3940914.1"/>
    </source>
</evidence>
<comment type="caution">
    <text evidence="3">The sequence shown here is derived from an EMBL/GenBank/DDBJ whole genome shotgun (WGS) entry which is preliminary data.</text>
</comment>
<dbReference type="EMBL" id="MU853790">
    <property type="protein sequence ID" value="KAK3940914.1"/>
    <property type="molecule type" value="Genomic_DNA"/>
</dbReference>
<organism evidence="3 4">
    <name type="scientific">Diplogelasinospora grovesii</name>
    <dbReference type="NCBI Taxonomy" id="303347"/>
    <lineage>
        <taxon>Eukaryota</taxon>
        <taxon>Fungi</taxon>
        <taxon>Dikarya</taxon>
        <taxon>Ascomycota</taxon>
        <taxon>Pezizomycotina</taxon>
        <taxon>Sordariomycetes</taxon>
        <taxon>Sordariomycetidae</taxon>
        <taxon>Sordariales</taxon>
        <taxon>Diplogelasinosporaceae</taxon>
        <taxon>Diplogelasinospora</taxon>
    </lineage>
</organism>
<dbReference type="Pfam" id="PF14420">
    <property type="entry name" value="Clr5"/>
    <property type="match status" value="1"/>
</dbReference>
<keyword evidence="4" id="KW-1185">Reference proteome</keyword>
<dbReference type="PANTHER" id="PTHR38788">
    <property type="entry name" value="CLR5 DOMAIN-CONTAINING PROTEIN"/>
    <property type="match status" value="1"/>
</dbReference>
<sequence>MGSPLTIGDEEKVPGLTFDSDEAETVFVKEESESPPADDKRLLVTRERPFKHMYKGRFAASGVSKRESTRPSLTHQQITKASRAISRSTASSSLSSHRPNLTGKVKIPRTPDDWEPFKEILTDLYITQNRILRDVIVIMETEHDFRATPKMFKNQFSRWNIFKYNVKNKPRLKSKAGSPEEGPGDQDMDLMVLQNHATIDSFVSPMMHQNGGSRAMQAGLTAVRHYLHGLIDTDPAQCKQDVVVLFDDPCYRYFKVAMDLFDARENVQGGRVLRLAFLQIERKIMQPNIKSFSDLCFLVPHLLLESNRQDILAAYLQYLARLATLRFGNHPFTEIVASFAELLHRPEDIMRYIMILSQINSDTIDNLGQMLERTRMWARNQYLACQRTVDNGTPLSQISRDPHEHYMIRLEAQSVYWAQHLLVHSPESDELAEQWLHRNFSDDFAPRCEALLEDIKAKIAAGHHFPKLWERMLECLYCGWLNDYYETQQDWPRVFEWGRRGLDLSTNEQFIIWAIHLEDLMRQHGTVEEAEEMRRRRIEHEWLESVRLQVDRLTLS</sequence>
<evidence type="ECO:0000259" key="2">
    <source>
        <dbReference type="Pfam" id="PF14420"/>
    </source>
</evidence>
<feature type="region of interest" description="Disordered" evidence="1">
    <location>
        <begin position="1"/>
        <end position="20"/>
    </location>
</feature>
<dbReference type="AlphaFoldDB" id="A0AAN6N849"/>
<protein>
    <recommendedName>
        <fullName evidence="2">Clr5 domain-containing protein</fullName>
    </recommendedName>
</protein>
<feature type="region of interest" description="Disordered" evidence="1">
    <location>
        <begin position="61"/>
        <end position="107"/>
    </location>
</feature>